<dbReference type="Pfam" id="PF01494">
    <property type="entry name" value="FAD_binding_3"/>
    <property type="match status" value="1"/>
</dbReference>
<dbReference type="InterPro" id="IPR050493">
    <property type="entry name" value="FAD-dep_Monooxygenase_BioMet"/>
</dbReference>
<sequence length="398" mass="43579">MNVACRGARTYDVAVIGAGVAGTVTAANLARAGYGVTLIDARRVHPPEFRAEKIGPEQMAQFRRLGVDRSVRAIATPVDSIDVVRYGRLHEREARREYGFSYAALINRLRDDLPEGLDLTIGRVDDLEIGPGLSTVTLADGTLVRARLLVIATGLNDTVRRKIGLTRTLVSRRHSLSMGFDLGTPPASFPFEALTYYGEASGDRVAYLTVFPIGNEMRANLFVYREPGEDWVLAFRSDPHEELAALMPRLSRHCPHFAISGPVETRSMDLMRIEAPARDGAVVIGDACQTTCPIPGNGIGKVLVDVERLLAHVPGWLAAPHVTGAMTAEFYADPVKAASDAQALRTSLYARSLAVDAGGIWRLRRLRNTAARHALHGLYRVGRRRKPQLYAEEEHIAI</sequence>
<dbReference type="PRINTS" id="PR00420">
    <property type="entry name" value="RNGMNOXGNASE"/>
</dbReference>
<evidence type="ECO:0000313" key="4">
    <source>
        <dbReference type="EMBL" id="MDQ0448095.1"/>
    </source>
</evidence>
<keyword evidence="2" id="KW-0503">Monooxygenase</keyword>
<comment type="caution">
    <text evidence="4">The sequence shown here is derived from an EMBL/GenBank/DDBJ whole genome shotgun (WGS) entry which is preliminary data.</text>
</comment>
<gene>
    <name evidence="4" type="ORF">QO012_002600</name>
</gene>
<dbReference type="PANTHER" id="PTHR13789">
    <property type="entry name" value="MONOOXYGENASE"/>
    <property type="match status" value="1"/>
</dbReference>
<organism evidence="4 5">
    <name type="scientific">Methylobacterium aerolatum</name>
    <dbReference type="NCBI Taxonomy" id="418708"/>
    <lineage>
        <taxon>Bacteria</taxon>
        <taxon>Pseudomonadati</taxon>
        <taxon>Pseudomonadota</taxon>
        <taxon>Alphaproteobacteria</taxon>
        <taxon>Hyphomicrobiales</taxon>
        <taxon>Methylobacteriaceae</taxon>
        <taxon>Methylobacterium</taxon>
    </lineage>
</organism>
<dbReference type="InterPro" id="IPR036188">
    <property type="entry name" value="FAD/NAD-bd_sf"/>
</dbReference>
<evidence type="ECO:0000256" key="2">
    <source>
        <dbReference type="ARBA" id="ARBA00023033"/>
    </source>
</evidence>
<keyword evidence="1" id="KW-0560">Oxidoreductase</keyword>
<keyword evidence="5" id="KW-1185">Reference proteome</keyword>
<evidence type="ECO:0000256" key="1">
    <source>
        <dbReference type="ARBA" id="ARBA00023002"/>
    </source>
</evidence>
<dbReference type="Gene3D" id="3.30.9.10">
    <property type="entry name" value="D-Amino Acid Oxidase, subunit A, domain 2"/>
    <property type="match status" value="1"/>
</dbReference>
<accession>A0ABU0I0I1</accession>
<name>A0ABU0I0I1_9HYPH</name>
<protein>
    <submittedName>
        <fullName evidence="4">2-polyprenyl-6-methoxyphenol hydroxylase-like FAD-dependent oxidoreductase</fullName>
    </submittedName>
</protein>
<evidence type="ECO:0000259" key="3">
    <source>
        <dbReference type="Pfam" id="PF01494"/>
    </source>
</evidence>
<dbReference type="EMBL" id="JAUSVP010000006">
    <property type="protein sequence ID" value="MDQ0448095.1"/>
    <property type="molecule type" value="Genomic_DNA"/>
</dbReference>
<dbReference type="RefSeq" id="WP_238204613.1">
    <property type="nucleotide sequence ID" value="NZ_BPQE01000019.1"/>
</dbReference>
<evidence type="ECO:0000313" key="5">
    <source>
        <dbReference type="Proteomes" id="UP001231124"/>
    </source>
</evidence>
<dbReference type="InterPro" id="IPR002938">
    <property type="entry name" value="FAD-bd"/>
</dbReference>
<dbReference type="SUPFAM" id="SSF51905">
    <property type="entry name" value="FAD/NAD(P)-binding domain"/>
    <property type="match status" value="1"/>
</dbReference>
<reference evidence="4 5" key="1">
    <citation type="submission" date="2023-07" db="EMBL/GenBank/DDBJ databases">
        <title>Genomic Encyclopedia of Type Strains, Phase IV (KMG-IV): sequencing the most valuable type-strain genomes for metagenomic binning, comparative biology and taxonomic classification.</title>
        <authorList>
            <person name="Goeker M."/>
        </authorList>
    </citation>
    <scope>NUCLEOTIDE SEQUENCE [LARGE SCALE GENOMIC DNA]</scope>
    <source>
        <strain evidence="4 5">DSM 19013</strain>
    </source>
</reference>
<dbReference type="PANTHER" id="PTHR13789:SF309">
    <property type="entry name" value="PUTATIVE (AFU_ORTHOLOGUE AFUA_6G14510)-RELATED"/>
    <property type="match status" value="1"/>
</dbReference>
<dbReference type="Gene3D" id="3.50.50.60">
    <property type="entry name" value="FAD/NAD(P)-binding domain"/>
    <property type="match status" value="1"/>
</dbReference>
<feature type="domain" description="FAD-binding" evidence="3">
    <location>
        <begin position="11"/>
        <end position="300"/>
    </location>
</feature>
<proteinExistence type="predicted"/>
<dbReference type="Proteomes" id="UP001231124">
    <property type="component" value="Unassembled WGS sequence"/>
</dbReference>